<evidence type="ECO:0000313" key="4">
    <source>
        <dbReference type="Proteomes" id="UP000053528"/>
    </source>
</evidence>
<reference evidence="3 4" key="1">
    <citation type="submission" date="2014-07" db="EMBL/GenBank/DDBJ databases">
        <authorList>
            <person name="McCorrison J."/>
            <person name="Sanka R."/>
            <person name="Torralba M."/>
            <person name="Gillis M."/>
            <person name="Haft D.H."/>
            <person name="Methe B."/>
            <person name="Sutton G."/>
            <person name="Nelson K.E."/>
        </authorList>
    </citation>
    <scope>NUCLEOTIDE SEQUENCE [LARGE SCALE GENOMIC DNA]</scope>
    <source>
        <strain evidence="3 4">DNF00011</strain>
    </source>
</reference>
<comment type="caution">
    <text evidence="3">The sequence shown here is derived from an EMBL/GenBank/DDBJ whole genome shotgun (WGS) entry which is preliminary data.</text>
</comment>
<dbReference type="AlphaFoldDB" id="A0A095ZSE2"/>
<name>A0A095ZSE2_9MICC</name>
<accession>A0A095ZSE2</accession>
<proteinExistence type="predicted"/>
<protein>
    <submittedName>
        <fullName evidence="3">Uncharacterized protein</fullName>
    </submittedName>
</protein>
<dbReference type="EMBL" id="JRNH01000004">
    <property type="protein sequence ID" value="KGF21447.1"/>
    <property type="molecule type" value="Genomic_DNA"/>
</dbReference>
<keyword evidence="1" id="KW-0812">Transmembrane</keyword>
<sequence length="84" mass="9286">MAKKKLNSTQRGYGPSDAAEHPVREYVTYLLGGIIAFGLIGWLAGMALDRSWLLFVGAGFGAVAGLYIAWRHHVDRRREAGRLK</sequence>
<dbReference type="EMBL" id="JRNH01000004">
    <property type="protein sequence ID" value="KGF21369.1"/>
    <property type="molecule type" value="Genomic_DNA"/>
</dbReference>
<dbReference type="RefSeq" id="WP_035754588.1">
    <property type="nucleotide sequence ID" value="NZ_JRNH01000004.1"/>
</dbReference>
<evidence type="ECO:0000313" key="2">
    <source>
        <dbReference type="EMBL" id="KGF21369.1"/>
    </source>
</evidence>
<keyword evidence="1" id="KW-0472">Membrane</keyword>
<evidence type="ECO:0000256" key="1">
    <source>
        <dbReference type="SAM" id="Phobius"/>
    </source>
</evidence>
<dbReference type="Proteomes" id="UP000053528">
    <property type="component" value="Unassembled WGS sequence"/>
</dbReference>
<keyword evidence="1" id="KW-1133">Transmembrane helix</keyword>
<feature type="transmembrane region" description="Helical" evidence="1">
    <location>
        <begin position="26"/>
        <end position="45"/>
    </location>
</feature>
<feature type="transmembrane region" description="Helical" evidence="1">
    <location>
        <begin position="51"/>
        <end position="70"/>
    </location>
</feature>
<organism evidence="3 4">
    <name type="scientific">Pseudoglutamicibacter albus DNF00011</name>
    <dbReference type="NCBI Taxonomy" id="1401063"/>
    <lineage>
        <taxon>Bacteria</taxon>
        <taxon>Bacillati</taxon>
        <taxon>Actinomycetota</taxon>
        <taxon>Actinomycetes</taxon>
        <taxon>Micrococcales</taxon>
        <taxon>Micrococcaceae</taxon>
        <taxon>Pseudoglutamicibacter</taxon>
    </lineage>
</organism>
<gene>
    <name evidence="2" type="ORF">HMPREF2128_01395</name>
    <name evidence="3" type="ORF">HMPREF2128_01850</name>
</gene>
<evidence type="ECO:0000313" key="3">
    <source>
        <dbReference type="EMBL" id="KGF21447.1"/>
    </source>
</evidence>